<dbReference type="SUPFAM" id="SSF55729">
    <property type="entry name" value="Acyl-CoA N-acyltransferases (Nat)"/>
    <property type="match status" value="1"/>
</dbReference>
<reference evidence="4 5" key="1">
    <citation type="submission" date="2021-03" db="EMBL/GenBank/DDBJ databases">
        <title>Paenibacillus artemisicola MWE-103 whole genome sequence.</title>
        <authorList>
            <person name="Ham Y.J."/>
        </authorList>
    </citation>
    <scope>NUCLEOTIDE SEQUENCE [LARGE SCALE GENOMIC DNA]</scope>
    <source>
        <strain evidence="4 5">MWE-103</strain>
    </source>
</reference>
<dbReference type="PANTHER" id="PTHR43877:SF2">
    <property type="entry name" value="AMINOALKYLPHOSPHONATE N-ACETYLTRANSFERASE-RELATED"/>
    <property type="match status" value="1"/>
</dbReference>
<evidence type="ECO:0000259" key="3">
    <source>
        <dbReference type="PROSITE" id="PS51186"/>
    </source>
</evidence>
<dbReference type="InterPro" id="IPR016181">
    <property type="entry name" value="Acyl_CoA_acyltransferase"/>
</dbReference>
<dbReference type="InterPro" id="IPR000182">
    <property type="entry name" value="GNAT_dom"/>
</dbReference>
<gene>
    <name evidence="4" type="ORF">I8J29_30575</name>
</gene>
<dbReference type="CDD" id="cd04301">
    <property type="entry name" value="NAT_SF"/>
    <property type="match status" value="1"/>
</dbReference>
<name>A0ABS3WJN1_9BACL</name>
<keyword evidence="1" id="KW-0808">Transferase</keyword>
<dbReference type="EMBL" id="JAGGDJ010000061">
    <property type="protein sequence ID" value="MBO7748529.1"/>
    <property type="molecule type" value="Genomic_DNA"/>
</dbReference>
<accession>A0ABS3WJN1</accession>
<dbReference type="PROSITE" id="PS51186">
    <property type="entry name" value="GNAT"/>
    <property type="match status" value="1"/>
</dbReference>
<dbReference type="Gene3D" id="3.40.630.30">
    <property type="match status" value="1"/>
</dbReference>
<feature type="domain" description="N-acetyltransferase" evidence="3">
    <location>
        <begin position="4"/>
        <end position="148"/>
    </location>
</feature>
<keyword evidence="5" id="KW-1185">Reference proteome</keyword>
<organism evidence="4 5">
    <name type="scientific">Paenibacillus artemisiicola</name>
    <dbReference type="NCBI Taxonomy" id="1172618"/>
    <lineage>
        <taxon>Bacteria</taxon>
        <taxon>Bacillati</taxon>
        <taxon>Bacillota</taxon>
        <taxon>Bacilli</taxon>
        <taxon>Bacillales</taxon>
        <taxon>Paenibacillaceae</taxon>
        <taxon>Paenibacillus</taxon>
    </lineage>
</organism>
<protein>
    <submittedName>
        <fullName evidence="4">GNAT family N-acetyltransferase</fullName>
    </submittedName>
</protein>
<dbReference type="Pfam" id="PF00583">
    <property type="entry name" value="Acetyltransf_1"/>
    <property type="match status" value="1"/>
</dbReference>
<evidence type="ECO:0000313" key="4">
    <source>
        <dbReference type="EMBL" id="MBO7748529.1"/>
    </source>
</evidence>
<comment type="caution">
    <text evidence="4">The sequence shown here is derived from an EMBL/GenBank/DDBJ whole genome shotgun (WGS) entry which is preliminary data.</text>
</comment>
<evidence type="ECO:0000313" key="5">
    <source>
        <dbReference type="Proteomes" id="UP000670947"/>
    </source>
</evidence>
<proteinExistence type="predicted"/>
<dbReference type="RefSeq" id="WP_208851081.1">
    <property type="nucleotide sequence ID" value="NZ_JAGGDJ010000061.1"/>
</dbReference>
<dbReference type="Proteomes" id="UP000670947">
    <property type="component" value="Unassembled WGS sequence"/>
</dbReference>
<dbReference type="PANTHER" id="PTHR43877">
    <property type="entry name" value="AMINOALKYLPHOSPHONATE N-ACETYLTRANSFERASE-RELATED-RELATED"/>
    <property type="match status" value="1"/>
</dbReference>
<evidence type="ECO:0000256" key="1">
    <source>
        <dbReference type="ARBA" id="ARBA00022679"/>
    </source>
</evidence>
<keyword evidence="2" id="KW-0012">Acyltransferase</keyword>
<sequence length="148" mass="16812">MRTATIRRATEQDLKRVEGLSGRWVSEGITHGLAVTTEAVLRGYLGDYFWVAALDSAIVGYILGSVRESEGLAVIEQGETYLEIDEVYVLPEYRSMNAGHGLVDRLLQASEENGVRRAVVYSASKQWQRVVGFYEKHGFQMWFVQMYR</sequence>
<dbReference type="InterPro" id="IPR050832">
    <property type="entry name" value="Bact_Acetyltransf"/>
</dbReference>
<evidence type="ECO:0000256" key="2">
    <source>
        <dbReference type="ARBA" id="ARBA00023315"/>
    </source>
</evidence>